<sequence>MAASTLASTPVPANQTDNFDTFTIVVNDTQPIWVTCEQAAGTAKSHCGAGMVFAVNCGADGAPNSFTNFKNSALAIGQQLQSAASSSAAPSASATDSAVVSGTVTIPPAPTESVVTATVTVESSTWTTIYSSYPGSPAATPVSLTGATHKVIVGSANGSLTFDPPSLSAAPRDVVTFEFHQKNHTVTQSTFDAPCVAKAEGFNSGFMAVADNATDFPTWSITINDTAPVWAYCAQHKPDGSSHCGAGMVFAVNPVDTSARNFTAFKSLAQAFNGTNSTGATGTGSGSSGSGSSGNDSGA</sequence>
<protein>
    <submittedName>
        <fullName evidence="2">Uncharacterized protein</fullName>
    </submittedName>
</protein>
<dbReference type="Gene3D" id="2.60.40.420">
    <property type="entry name" value="Cupredoxins - blue copper proteins"/>
    <property type="match status" value="2"/>
</dbReference>
<dbReference type="EMBL" id="JASBNA010000002">
    <property type="protein sequence ID" value="KAK7694506.1"/>
    <property type="molecule type" value="Genomic_DNA"/>
</dbReference>
<accession>A0AAW0GM39</accession>
<dbReference type="SUPFAM" id="SSF49503">
    <property type="entry name" value="Cupredoxins"/>
    <property type="match status" value="1"/>
</dbReference>
<organism evidence="2 3">
    <name type="scientific">Cerrena zonata</name>
    <dbReference type="NCBI Taxonomy" id="2478898"/>
    <lineage>
        <taxon>Eukaryota</taxon>
        <taxon>Fungi</taxon>
        <taxon>Dikarya</taxon>
        <taxon>Basidiomycota</taxon>
        <taxon>Agaricomycotina</taxon>
        <taxon>Agaricomycetes</taxon>
        <taxon>Polyporales</taxon>
        <taxon>Cerrenaceae</taxon>
        <taxon>Cerrena</taxon>
    </lineage>
</organism>
<gene>
    <name evidence="2" type="ORF">QCA50_001692</name>
</gene>
<evidence type="ECO:0000313" key="2">
    <source>
        <dbReference type="EMBL" id="KAK7694506.1"/>
    </source>
</evidence>
<keyword evidence="3" id="KW-1185">Reference proteome</keyword>
<dbReference type="InterPro" id="IPR052953">
    <property type="entry name" value="Ser-rich/MCO-related"/>
</dbReference>
<dbReference type="CDD" id="cd00920">
    <property type="entry name" value="Cupredoxin"/>
    <property type="match status" value="1"/>
</dbReference>
<feature type="region of interest" description="Disordered" evidence="1">
    <location>
        <begin position="276"/>
        <end position="299"/>
    </location>
</feature>
<proteinExistence type="predicted"/>
<feature type="compositionally biased region" description="Gly residues" evidence="1">
    <location>
        <begin position="281"/>
        <end position="292"/>
    </location>
</feature>
<dbReference type="PANTHER" id="PTHR34883:SF15">
    <property type="entry name" value="EXTRACELLULAR SERINE-RICH PROTEIN"/>
    <property type="match status" value="1"/>
</dbReference>
<dbReference type="InterPro" id="IPR008972">
    <property type="entry name" value="Cupredoxin"/>
</dbReference>
<dbReference type="Proteomes" id="UP001385951">
    <property type="component" value="Unassembled WGS sequence"/>
</dbReference>
<comment type="caution">
    <text evidence="2">The sequence shown here is derived from an EMBL/GenBank/DDBJ whole genome shotgun (WGS) entry which is preliminary data.</text>
</comment>
<reference evidence="2 3" key="1">
    <citation type="submission" date="2022-09" db="EMBL/GenBank/DDBJ databases">
        <authorList>
            <person name="Palmer J.M."/>
        </authorList>
    </citation>
    <scope>NUCLEOTIDE SEQUENCE [LARGE SCALE GENOMIC DNA]</scope>
    <source>
        <strain evidence="2 3">DSM 7382</strain>
    </source>
</reference>
<evidence type="ECO:0000313" key="3">
    <source>
        <dbReference type="Proteomes" id="UP001385951"/>
    </source>
</evidence>
<dbReference type="PANTHER" id="PTHR34883">
    <property type="entry name" value="SERINE-RICH PROTEIN, PUTATIVE-RELATED-RELATED"/>
    <property type="match status" value="1"/>
</dbReference>
<evidence type="ECO:0000256" key="1">
    <source>
        <dbReference type="SAM" id="MobiDB-lite"/>
    </source>
</evidence>
<name>A0AAW0GM39_9APHY</name>
<dbReference type="AlphaFoldDB" id="A0AAW0GM39"/>